<feature type="compositionally biased region" description="Low complexity" evidence="1">
    <location>
        <begin position="82"/>
        <end position="110"/>
    </location>
</feature>
<evidence type="ECO:0000259" key="2">
    <source>
        <dbReference type="Pfam" id="PF10444"/>
    </source>
</evidence>
<feature type="compositionally biased region" description="Low complexity" evidence="1">
    <location>
        <begin position="122"/>
        <end position="131"/>
    </location>
</feature>
<feature type="compositionally biased region" description="Low complexity" evidence="1">
    <location>
        <begin position="159"/>
        <end position="171"/>
    </location>
</feature>
<dbReference type="Pfam" id="PF10444">
    <property type="entry name" value="Nbl1_Borealin_N"/>
    <property type="match status" value="1"/>
</dbReference>
<proteinExistence type="predicted"/>
<keyword evidence="4" id="KW-1185">Reference proteome</keyword>
<evidence type="ECO:0000313" key="3">
    <source>
        <dbReference type="EMBL" id="KAF2663069.1"/>
    </source>
</evidence>
<reference evidence="3" key="1">
    <citation type="journal article" date="2020" name="Stud. Mycol.">
        <title>101 Dothideomycetes genomes: a test case for predicting lifestyles and emergence of pathogens.</title>
        <authorList>
            <person name="Haridas S."/>
            <person name="Albert R."/>
            <person name="Binder M."/>
            <person name="Bloem J."/>
            <person name="Labutti K."/>
            <person name="Salamov A."/>
            <person name="Andreopoulos B."/>
            <person name="Baker S."/>
            <person name="Barry K."/>
            <person name="Bills G."/>
            <person name="Bluhm B."/>
            <person name="Cannon C."/>
            <person name="Castanera R."/>
            <person name="Culley D."/>
            <person name="Daum C."/>
            <person name="Ezra D."/>
            <person name="Gonzalez J."/>
            <person name="Henrissat B."/>
            <person name="Kuo A."/>
            <person name="Liang C."/>
            <person name="Lipzen A."/>
            <person name="Lutzoni F."/>
            <person name="Magnuson J."/>
            <person name="Mondo S."/>
            <person name="Nolan M."/>
            <person name="Ohm R."/>
            <person name="Pangilinan J."/>
            <person name="Park H.-J."/>
            <person name="Ramirez L."/>
            <person name="Alfaro M."/>
            <person name="Sun H."/>
            <person name="Tritt A."/>
            <person name="Yoshinaga Y."/>
            <person name="Zwiers L.-H."/>
            <person name="Turgeon B."/>
            <person name="Goodwin S."/>
            <person name="Spatafora J."/>
            <person name="Crous P."/>
            <person name="Grigoriev I."/>
        </authorList>
    </citation>
    <scope>NUCLEOTIDE SEQUENCE</scope>
    <source>
        <strain evidence="3">CBS 122681</strain>
    </source>
</reference>
<protein>
    <recommendedName>
        <fullName evidence="2">Borealin N-terminal domain-containing protein</fullName>
    </recommendedName>
</protein>
<dbReference type="EMBL" id="MU004288">
    <property type="protein sequence ID" value="KAF2663069.1"/>
    <property type="molecule type" value="Genomic_DNA"/>
</dbReference>
<dbReference type="OrthoDB" id="2392550at2759"/>
<feature type="region of interest" description="Disordered" evidence="1">
    <location>
        <begin position="75"/>
        <end position="110"/>
    </location>
</feature>
<accession>A0A6A6TSL6</accession>
<feature type="compositionally biased region" description="Basic and acidic residues" evidence="1">
    <location>
        <begin position="136"/>
        <end position="147"/>
    </location>
</feature>
<dbReference type="Proteomes" id="UP000799324">
    <property type="component" value="Unassembled WGS sequence"/>
</dbReference>
<evidence type="ECO:0000313" key="4">
    <source>
        <dbReference type="Proteomes" id="UP000799324"/>
    </source>
</evidence>
<dbReference type="InterPro" id="IPR018851">
    <property type="entry name" value="Borealin_N"/>
</dbReference>
<gene>
    <name evidence="3" type="ORF">K491DRAFT_772919</name>
</gene>
<dbReference type="AlphaFoldDB" id="A0A6A6TSL6"/>
<feature type="region of interest" description="Disordered" evidence="1">
    <location>
        <begin position="122"/>
        <end position="202"/>
    </location>
</feature>
<evidence type="ECO:0000256" key="1">
    <source>
        <dbReference type="SAM" id="MobiDB-lite"/>
    </source>
</evidence>
<sequence>MPHFILSAETKATMMANLELELNARKDKLLAMCEAQCASLRSRLERRVNRVPNNKRNIKLIDLMEPAPVQKQALAKKEKDVPAAPAPALNARRTRPAPATATASSTAASATVVATITKTVRKATATTTKTTRGIKRPSDEIEDKENNAELSIPKKRAKAAPATRATRSTRAASKKVDAAPQILSPKTNNARPVPATRTRRQR</sequence>
<feature type="domain" description="Borealin N-terminal" evidence="2">
    <location>
        <begin position="11"/>
        <end position="65"/>
    </location>
</feature>
<name>A0A6A6TSL6_9PLEO</name>
<organism evidence="3 4">
    <name type="scientific">Lophiostoma macrostomum CBS 122681</name>
    <dbReference type="NCBI Taxonomy" id="1314788"/>
    <lineage>
        <taxon>Eukaryota</taxon>
        <taxon>Fungi</taxon>
        <taxon>Dikarya</taxon>
        <taxon>Ascomycota</taxon>
        <taxon>Pezizomycotina</taxon>
        <taxon>Dothideomycetes</taxon>
        <taxon>Pleosporomycetidae</taxon>
        <taxon>Pleosporales</taxon>
        <taxon>Lophiostomataceae</taxon>
        <taxon>Lophiostoma</taxon>
    </lineage>
</organism>